<dbReference type="InterPro" id="IPR036438">
    <property type="entry name" value="Insulin-like_sf"/>
</dbReference>
<feature type="non-terminal residue" evidence="7">
    <location>
        <position position="159"/>
    </location>
</feature>
<evidence type="ECO:0008006" key="8">
    <source>
        <dbReference type="Google" id="ProtNLM"/>
    </source>
</evidence>
<keyword evidence="5" id="KW-1015">Disulfide bond</keyword>
<evidence type="ECO:0000256" key="3">
    <source>
        <dbReference type="ARBA" id="ARBA00022685"/>
    </source>
</evidence>
<dbReference type="GO" id="GO:0005615">
    <property type="term" value="C:extracellular space"/>
    <property type="evidence" value="ECO:0007669"/>
    <property type="project" value="TreeGrafter"/>
</dbReference>
<dbReference type="EMBL" id="GL192348">
    <property type="protein sequence ID" value="EFB19105.1"/>
    <property type="molecule type" value="Genomic_DNA"/>
</dbReference>
<protein>
    <recommendedName>
        <fullName evidence="8">Insulin-like 3</fullName>
    </recommendedName>
</protein>
<keyword evidence="4 6" id="KW-0732">Signal</keyword>
<evidence type="ECO:0000256" key="4">
    <source>
        <dbReference type="ARBA" id="ARBA00022729"/>
    </source>
</evidence>
<accession>D2GV16</accession>
<evidence type="ECO:0000256" key="2">
    <source>
        <dbReference type="ARBA" id="ARBA00022525"/>
    </source>
</evidence>
<proteinExistence type="predicted"/>
<dbReference type="SUPFAM" id="SSF56994">
    <property type="entry name" value="Insulin-like"/>
    <property type="match status" value="1"/>
</dbReference>
<dbReference type="PANTHER" id="PTHR10423">
    <property type="entry name" value="INSULIN-LIKE 3"/>
    <property type="match status" value="1"/>
</dbReference>
<evidence type="ECO:0000256" key="6">
    <source>
        <dbReference type="SAM" id="SignalP"/>
    </source>
</evidence>
<dbReference type="InParanoid" id="D2GV16"/>
<dbReference type="GO" id="GO:0001664">
    <property type="term" value="F:G protein-coupled receptor binding"/>
    <property type="evidence" value="ECO:0007669"/>
    <property type="project" value="TreeGrafter"/>
</dbReference>
<feature type="chain" id="PRO_5003030575" description="Insulin-like 3" evidence="6">
    <location>
        <begin position="21"/>
        <end position="159"/>
    </location>
</feature>
<sequence>MDPRPLTWALVLLGTALALALGSAPAPEAREKLCGHHFVRALVRLCGGPRWNVHSWGPECGCGSRVHTSGWGSISVLSRQWAFNRCSLSICAQDEHSVSCCSGWKDDISTGWWPKGTPRWFSFHSPCPRPLAITTAGGGQRPPTLPTTAASAAAPAKTC</sequence>
<feature type="signal peptide" evidence="6">
    <location>
        <begin position="1"/>
        <end position="20"/>
    </location>
</feature>
<keyword evidence="3" id="KW-0165">Cleavage on pair of basic residues</keyword>
<reference evidence="7" key="1">
    <citation type="journal article" date="2010" name="Nature">
        <title>The sequence and de novo assembly of the giant panda genome.</title>
        <authorList>
            <person name="Li R."/>
            <person name="Fan W."/>
            <person name="Tian G."/>
            <person name="Zhu H."/>
            <person name="He L."/>
            <person name="Cai J."/>
            <person name="Huang Q."/>
            <person name="Cai Q."/>
            <person name="Li B."/>
            <person name="Bai Y."/>
            <person name="Zhang Z."/>
            <person name="Zhang Y."/>
            <person name="Wang W."/>
            <person name="Li J."/>
            <person name="Wei F."/>
            <person name="Li H."/>
            <person name="Jian M."/>
            <person name="Li J."/>
            <person name="Zhang Z."/>
            <person name="Nielsen R."/>
            <person name="Li D."/>
            <person name="Gu W."/>
            <person name="Yang Z."/>
            <person name="Xuan Z."/>
            <person name="Ryder O.A."/>
            <person name="Leung F.C."/>
            <person name="Zhou Y."/>
            <person name="Cao J."/>
            <person name="Sun X."/>
            <person name="Fu Y."/>
            <person name="Fang X."/>
            <person name="Guo X."/>
            <person name="Wang B."/>
            <person name="Hou R."/>
            <person name="Shen F."/>
            <person name="Mu B."/>
            <person name="Ni P."/>
            <person name="Lin R."/>
            <person name="Qian W."/>
            <person name="Wang G."/>
            <person name="Yu C."/>
            <person name="Nie W."/>
            <person name="Wang J."/>
            <person name="Wu Z."/>
            <person name="Liang H."/>
            <person name="Min J."/>
            <person name="Wu Q."/>
            <person name="Cheng S."/>
            <person name="Ruan J."/>
            <person name="Wang M."/>
            <person name="Shi Z."/>
            <person name="Wen M."/>
            <person name="Liu B."/>
            <person name="Ren X."/>
            <person name="Zheng H."/>
            <person name="Dong D."/>
            <person name="Cook K."/>
            <person name="Shan G."/>
            <person name="Zhang H."/>
            <person name="Kosiol C."/>
            <person name="Xie X."/>
            <person name="Lu Z."/>
            <person name="Zheng H."/>
            <person name="Li Y."/>
            <person name="Steiner C.C."/>
            <person name="Lam T.T."/>
            <person name="Lin S."/>
            <person name="Zhang Q."/>
            <person name="Li G."/>
            <person name="Tian J."/>
            <person name="Gong T."/>
            <person name="Liu H."/>
            <person name="Zhang D."/>
            <person name="Fang L."/>
            <person name="Ye C."/>
            <person name="Zhang J."/>
            <person name="Hu W."/>
            <person name="Xu A."/>
            <person name="Ren Y."/>
            <person name="Zhang G."/>
            <person name="Bruford M.W."/>
            <person name="Li Q."/>
            <person name="Ma L."/>
            <person name="Guo Y."/>
            <person name="An N."/>
            <person name="Hu Y."/>
            <person name="Zheng Y."/>
            <person name="Shi Y."/>
            <person name="Li Z."/>
            <person name="Liu Q."/>
            <person name="Chen Y."/>
            <person name="Zhao J."/>
            <person name="Qu N."/>
            <person name="Zhao S."/>
            <person name="Tian F."/>
            <person name="Wang X."/>
            <person name="Wang H."/>
            <person name="Xu L."/>
            <person name="Liu X."/>
            <person name="Vinar T."/>
            <person name="Wang Y."/>
            <person name="Lam T.W."/>
            <person name="Yiu S.M."/>
            <person name="Liu S."/>
            <person name="Zhang H."/>
            <person name="Li D."/>
            <person name="Huang Y."/>
            <person name="Wang X."/>
            <person name="Yang G."/>
            <person name="Jiang Z."/>
            <person name="Wang J."/>
            <person name="Qin N."/>
            <person name="Li L."/>
            <person name="Li J."/>
            <person name="Bolund L."/>
            <person name="Kristiansen K."/>
            <person name="Wong G.K."/>
            <person name="Olson M."/>
            <person name="Zhang X."/>
            <person name="Li S."/>
            <person name="Yang H."/>
            <person name="Wang J."/>
            <person name="Wang J."/>
        </authorList>
    </citation>
    <scope>NUCLEOTIDE SEQUENCE [LARGE SCALE GENOMIC DNA]</scope>
</reference>
<comment type="subcellular location">
    <subcellularLocation>
        <location evidence="1">Secreted</location>
    </subcellularLocation>
</comment>
<dbReference type="InterPro" id="IPR043387">
    <property type="entry name" value="INSL3/INSL4"/>
</dbReference>
<keyword evidence="2" id="KW-0964">Secreted</keyword>
<evidence type="ECO:0000256" key="1">
    <source>
        <dbReference type="ARBA" id="ARBA00004613"/>
    </source>
</evidence>
<evidence type="ECO:0000313" key="7">
    <source>
        <dbReference type="EMBL" id="EFB19105.1"/>
    </source>
</evidence>
<evidence type="ECO:0000256" key="5">
    <source>
        <dbReference type="ARBA" id="ARBA00023157"/>
    </source>
</evidence>
<gene>
    <name evidence="7" type="ORF">PANDA_000533</name>
</gene>
<organism evidence="7">
    <name type="scientific">Ailuropoda melanoleuca</name>
    <name type="common">Giant panda</name>
    <dbReference type="NCBI Taxonomy" id="9646"/>
    <lineage>
        <taxon>Eukaryota</taxon>
        <taxon>Metazoa</taxon>
        <taxon>Chordata</taxon>
        <taxon>Craniata</taxon>
        <taxon>Vertebrata</taxon>
        <taxon>Euteleostomi</taxon>
        <taxon>Mammalia</taxon>
        <taxon>Eutheria</taxon>
        <taxon>Laurasiatheria</taxon>
        <taxon>Carnivora</taxon>
        <taxon>Caniformia</taxon>
        <taxon>Ursidae</taxon>
        <taxon>Ailuropoda</taxon>
    </lineage>
</organism>
<dbReference type="GO" id="GO:0007193">
    <property type="term" value="P:adenylate cyclase-inhibiting G protein-coupled receptor signaling pathway"/>
    <property type="evidence" value="ECO:0007669"/>
    <property type="project" value="TreeGrafter"/>
</dbReference>
<name>D2GV16_AILME</name>
<dbReference type="PANTHER" id="PTHR10423:SF3">
    <property type="entry name" value="INSULIN-LIKE 3"/>
    <property type="match status" value="1"/>
</dbReference>
<dbReference type="AlphaFoldDB" id="D2GV16"/>